<evidence type="ECO:0000313" key="3">
    <source>
        <dbReference type="Proteomes" id="UP000245207"/>
    </source>
</evidence>
<sequence>MEITETCPIWFLNSSYVRGWPVNPYTSLVAEWVWDQDKKRLMLVPCKLFDRRDVGGCSIRLALSLPSRFSLIHRGSIVGKMWSTDNQT</sequence>
<dbReference type="InterPro" id="IPR057425">
    <property type="entry name" value="DUF2921_N"/>
</dbReference>
<evidence type="ECO:0000259" key="1">
    <source>
        <dbReference type="Pfam" id="PF25333"/>
    </source>
</evidence>
<proteinExistence type="predicted"/>
<protein>
    <recommendedName>
        <fullName evidence="1">DUF2921 domain-containing protein</fullName>
    </recommendedName>
</protein>
<name>A0A2U1QIP3_ARTAN</name>
<evidence type="ECO:0000313" key="2">
    <source>
        <dbReference type="EMBL" id="PWA97863.1"/>
    </source>
</evidence>
<comment type="caution">
    <text evidence="2">The sequence shown here is derived from an EMBL/GenBank/DDBJ whole genome shotgun (WGS) entry which is preliminary data.</text>
</comment>
<reference evidence="2 3" key="1">
    <citation type="journal article" date="2018" name="Mol. Plant">
        <title>The genome of Artemisia annua provides insight into the evolution of Asteraceae family and artemisinin biosynthesis.</title>
        <authorList>
            <person name="Shen Q."/>
            <person name="Zhang L."/>
            <person name="Liao Z."/>
            <person name="Wang S."/>
            <person name="Yan T."/>
            <person name="Shi P."/>
            <person name="Liu M."/>
            <person name="Fu X."/>
            <person name="Pan Q."/>
            <person name="Wang Y."/>
            <person name="Lv Z."/>
            <person name="Lu X."/>
            <person name="Zhang F."/>
            <person name="Jiang W."/>
            <person name="Ma Y."/>
            <person name="Chen M."/>
            <person name="Hao X."/>
            <person name="Li L."/>
            <person name="Tang Y."/>
            <person name="Lv G."/>
            <person name="Zhou Y."/>
            <person name="Sun X."/>
            <person name="Brodelius P.E."/>
            <person name="Rose J.K.C."/>
            <person name="Tang K."/>
        </authorList>
    </citation>
    <scope>NUCLEOTIDE SEQUENCE [LARGE SCALE GENOMIC DNA]</scope>
    <source>
        <strain evidence="3">cv. Huhao1</strain>
        <tissue evidence="2">Leaf</tissue>
    </source>
</reference>
<dbReference type="EMBL" id="PKPP01000096">
    <property type="protein sequence ID" value="PWA97863.1"/>
    <property type="molecule type" value="Genomic_DNA"/>
</dbReference>
<dbReference type="Proteomes" id="UP000245207">
    <property type="component" value="Unassembled WGS sequence"/>
</dbReference>
<keyword evidence="3" id="KW-1185">Reference proteome</keyword>
<feature type="domain" description="DUF2921" evidence="1">
    <location>
        <begin position="13"/>
        <end position="87"/>
    </location>
</feature>
<dbReference type="Pfam" id="PF25333">
    <property type="entry name" value="DUF2921_N"/>
    <property type="match status" value="1"/>
</dbReference>
<dbReference type="PANTHER" id="PTHR33389:SF22">
    <property type="entry name" value="FAMILY PROTEIN, PUTATIVE (DUF2921)-RELATED"/>
    <property type="match status" value="1"/>
</dbReference>
<accession>A0A2U1QIP3</accession>
<organism evidence="2 3">
    <name type="scientific">Artemisia annua</name>
    <name type="common">Sweet wormwood</name>
    <dbReference type="NCBI Taxonomy" id="35608"/>
    <lineage>
        <taxon>Eukaryota</taxon>
        <taxon>Viridiplantae</taxon>
        <taxon>Streptophyta</taxon>
        <taxon>Embryophyta</taxon>
        <taxon>Tracheophyta</taxon>
        <taxon>Spermatophyta</taxon>
        <taxon>Magnoliopsida</taxon>
        <taxon>eudicotyledons</taxon>
        <taxon>Gunneridae</taxon>
        <taxon>Pentapetalae</taxon>
        <taxon>asterids</taxon>
        <taxon>campanulids</taxon>
        <taxon>Asterales</taxon>
        <taxon>Asteraceae</taxon>
        <taxon>Asteroideae</taxon>
        <taxon>Anthemideae</taxon>
        <taxon>Artemisiinae</taxon>
        <taxon>Artemisia</taxon>
    </lineage>
</organism>
<gene>
    <name evidence="2" type="ORF">CTI12_AA025310</name>
</gene>
<dbReference type="STRING" id="35608.A0A2U1QIP3"/>
<dbReference type="AlphaFoldDB" id="A0A2U1QIP3"/>
<dbReference type="PANTHER" id="PTHR33389">
    <property type="entry name" value="FAMILY PROTEIN, PUTATIVE (DUF2921)-RELATED"/>
    <property type="match status" value="1"/>
</dbReference>